<keyword evidence="3" id="KW-0175">Coiled coil</keyword>
<dbReference type="RefSeq" id="WP_106748520.1">
    <property type="nucleotide sequence ID" value="NZ_CP027668.1"/>
</dbReference>
<dbReference type="EC" id="2.7.7.65" evidence="1"/>
<dbReference type="EMBL" id="CP027668">
    <property type="protein sequence ID" value="AVO45179.1"/>
    <property type="molecule type" value="Genomic_DNA"/>
</dbReference>
<dbReference type="PANTHER" id="PTHR45138:SF9">
    <property type="entry name" value="DIGUANYLATE CYCLASE DGCM-RELATED"/>
    <property type="match status" value="1"/>
</dbReference>
<dbReference type="GO" id="GO:0043709">
    <property type="term" value="P:cell adhesion involved in single-species biofilm formation"/>
    <property type="evidence" value="ECO:0007669"/>
    <property type="project" value="TreeGrafter"/>
</dbReference>
<dbReference type="SMART" id="SM00267">
    <property type="entry name" value="GGDEF"/>
    <property type="match status" value="1"/>
</dbReference>
<dbReference type="SUPFAM" id="SSF55073">
    <property type="entry name" value="Nucleotide cyclase"/>
    <property type="match status" value="1"/>
</dbReference>
<dbReference type="InterPro" id="IPR029787">
    <property type="entry name" value="Nucleotide_cyclase"/>
</dbReference>
<dbReference type="PROSITE" id="PS50887">
    <property type="entry name" value="GGDEF"/>
    <property type="match status" value="1"/>
</dbReference>
<evidence type="ECO:0000313" key="5">
    <source>
        <dbReference type="EMBL" id="AVO45179.1"/>
    </source>
</evidence>
<protein>
    <recommendedName>
        <fullName evidence="1">diguanylate cyclase</fullName>
        <ecNumber evidence="1">2.7.7.65</ecNumber>
    </recommendedName>
</protein>
<accession>A0A2S0NAH8</accession>
<comment type="catalytic activity">
    <reaction evidence="2">
        <text>2 GTP = 3',3'-c-di-GMP + 2 diphosphate</text>
        <dbReference type="Rhea" id="RHEA:24898"/>
        <dbReference type="ChEBI" id="CHEBI:33019"/>
        <dbReference type="ChEBI" id="CHEBI:37565"/>
        <dbReference type="ChEBI" id="CHEBI:58805"/>
        <dbReference type="EC" id="2.7.7.65"/>
    </reaction>
</comment>
<evidence type="ECO:0000313" key="6">
    <source>
        <dbReference type="Proteomes" id="UP000237889"/>
    </source>
</evidence>
<sequence length="350" mass="38599">MHTRDDIERSYSFGELAFSQIKGRSLAAVPRNYEVWYCYASGYHAELSDAVNLVLSEKGSISQDQLDTIYENFLSQSRMGEKIDVVGNRVMDEIEHVMTMIDSAAGQASAYGNDLAGATARLASVGSPEGVRTIIETLIRSTREIEANNKALEQRLKASRSEIKLLQDNLDAVRTESLTDPLTSLGNRKYYDQSIAKAVALANKAETPLSLLVSDIDHFKKFNDTFGHLTGDQVLRLVALSVKQNVKGQDLACRYGGEEFAIILPDTTLRAAVTVAEHIRRSVMTKELIKRSTSENLGRITISLGVAAFRPGDTAASLYERADRCLYAAKRNGRNRVVCETDPEAELKVA</sequence>
<gene>
    <name evidence="5" type="ORF">C6569_08950</name>
</gene>
<proteinExistence type="predicted"/>
<dbReference type="InterPro" id="IPR000160">
    <property type="entry name" value="GGDEF_dom"/>
</dbReference>
<dbReference type="Pfam" id="PF00990">
    <property type="entry name" value="GGDEF"/>
    <property type="match status" value="1"/>
</dbReference>
<feature type="coiled-coil region" evidence="3">
    <location>
        <begin position="135"/>
        <end position="176"/>
    </location>
</feature>
<evidence type="ECO:0000259" key="4">
    <source>
        <dbReference type="PROSITE" id="PS50887"/>
    </source>
</evidence>
<dbReference type="Proteomes" id="UP000237889">
    <property type="component" value="Chromosome"/>
</dbReference>
<dbReference type="GO" id="GO:0005886">
    <property type="term" value="C:plasma membrane"/>
    <property type="evidence" value="ECO:0007669"/>
    <property type="project" value="TreeGrafter"/>
</dbReference>
<dbReference type="FunFam" id="3.30.70.270:FF:000001">
    <property type="entry name" value="Diguanylate cyclase domain protein"/>
    <property type="match status" value="1"/>
</dbReference>
<dbReference type="GO" id="GO:0052621">
    <property type="term" value="F:diguanylate cyclase activity"/>
    <property type="evidence" value="ECO:0007669"/>
    <property type="project" value="UniProtKB-EC"/>
</dbReference>
<evidence type="ECO:0000256" key="3">
    <source>
        <dbReference type="SAM" id="Coils"/>
    </source>
</evidence>
<dbReference type="CDD" id="cd01949">
    <property type="entry name" value="GGDEF"/>
    <property type="match status" value="1"/>
</dbReference>
<evidence type="ECO:0000256" key="1">
    <source>
        <dbReference type="ARBA" id="ARBA00012528"/>
    </source>
</evidence>
<dbReference type="Gene3D" id="3.30.70.270">
    <property type="match status" value="1"/>
</dbReference>
<dbReference type="NCBIfam" id="TIGR00254">
    <property type="entry name" value="GGDEF"/>
    <property type="match status" value="1"/>
</dbReference>
<dbReference type="KEGG" id="phr:C6569_08950"/>
<dbReference type="InterPro" id="IPR043128">
    <property type="entry name" value="Rev_trsase/Diguanyl_cyclase"/>
</dbReference>
<dbReference type="OrthoDB" id="9812260at2"/>
<feature type="domain" description="GGDEF" evidence="4">
    <location>
        <begin position="207"/>
        <end position="342"/>
    </location>
</feature>
<dbReference type="AlphaFoldDB" id="A0A2S0NAH8"/>
<organism evidence="5 6">
    <name type="scientific">Phreatobacter cathodiphilus</name>
    <dbReference type="NCBI Taxonomy" id="1868589"/>
    <lineage>
        <taxon>Bacteria</taxon>
        <taxon>Pseudomonadati</taxon>
        <taxon>Pseudomonadota</taxon>
        <taxon>Alphaproteobacteria</taxon>
        <taxon>Hyphomicrobiales</taxon>
        <taxon>Phreatobacteraceae</taxon>
        <taxon>Phreatobacter</taxon>
    </lineage>
</organism>
<dbReference type="PANTHER" id="PTHR45138">
    <property type="entry name" value="REGULATORY COMPONENTS OF SENSORY TRANSDUCTION SYSTEM"/>
    <property type="match status" value="1"/>
</dbReference>
<dbReference type="GO" id="GO:1902201">
    <property type="term" value="P:negative regulation of bacterial-type flagellum-dependent cell motility"/>
    <property type="evidence" value="ECO:0007669"/>
    <property type="project" value="TreeGrafter"/>
</dbReference>
<name>A0A2S0NAH8_9HYPH</name>
<reference evidence="5 6" key="1">
    <citation type="submission" date="2018-03" db="EMBL/GenBank/DDBJ databases">
        <title>Genome sequencing of Phreatobacter sp.</title>
        <authorList>
            <person name="Kim S.-J."/>
            <person name="Heo J."/>
            <person name="Kwon S.-W."/>
        </authorList>
    </citation>
    <scope>NUCLEOTIDE SEQUENCE [LARGE SCALE GENOMIC DNA]</scope>
    <source>
        <strain evidence="5 6">S-12</strain>
    </source>
</reference>
<keyword evidence="6" id="KW-1185">Reference proteome</keyword>
<evidence type="ECO:0000256" key="2">
    <source>
        <dbReference type="ARBA" id="ARBA00034247"/>
    </source>
</evidence>
<dbReference type="InterPro" id="IPR050469">
    <property type="entry name" value="Diguanylate_Cyclase"/>
</dbReference>